<dbReference type="SUPFAM" id="SSF52540">
    <property type="entry name" value="P-loop containing nucleoside triphosphate hydrolases"/>
    <property type="match status" value="1"/>
</dbReference>
<feature type="compositionally biased region" description="Basic and acidic residues" evidence="7">
    <location>
        <begin position="585"/>
        <end position="635"/>
    </location>
</feature>
<evidence type="ECO:0000256" key="2">
    <source>
        <dbReference type="ARBA" id="ARBA00008806"/>
    </source>
</evidence>
<evidence type="ECO:0000313" key="8">
    <source>
        <dbReference type="EMBL" id="QZT35505.1"/>
    </source>
</evidence>
<evidence type="ECO:0000256" key="5">
    <source>
        <dbReference type="ARBA" id="ARBA00022989"/>
    </source>
</evidence>
<feature type="compositionally biased region" description="Basic and acidic residues" evidence="7">
    <location>
        <begin position="560"/>
        <end position="576"/>
    </location>
</feature>
<dbReference type="PANTHER" id="PTHR37937:SF1">
    <property type="entry name" value="CONJUGATIVE TRANSFER: DNA TRANSPORT"/>
    <property type="match status" value="1"/>
</dbReference>
<name>A0A8X8I7K6_CALTT</name>
<evidence type="ECO:0000256" key="6">
    <source>
        <dbReference type="ARBA" id="ARBA00023136"/>
    </source>
</evidence>
<dbReference type="InterPro" id="IPR051539">
    <property type="entry name" value="T4SS-coupling_protein"/>
</dbReference>
<dbReference type="Proteomes" id="UP000825179">
    <property type="component" value="Chromosome"/>
</dbReference>
<organism evidence="8 9">
    <name type="scientific">Caldalkalibacillus thermarum (strain TA2.A1)</name>
    <dbReference type="NCBI Taxonomy" id="986075"/>
    <lineage>
        <taxon>Bacteria</taxon>
        <taxon>Bacillati</taxon>
        <taxon>Bacillota</taxon>
        <taxon>Bacilli</taxon>
        <taxon>Bacillales</taxon>
        <taxon>Bacillaceae</taxon>
        <taxon>Caldalkalibacillus</taxon>
    </lineage>
</organism>
<keyword evidence="6" id="KW-0472">Membrane</keyword>
<dbReference type="Pfam" id="PF02534">
    <property type="entry name" value="T4SS-DNA_transf"/>
    <property type="match status" value="1"/>
</dbReference>
<evidence type="ECO:0000256" key="4">
    <source>
        <dbReference type="ARBA" id="ARBA00022692"/>
    </source>
</evidence>
<dbReference type="InterPro" id="IPR027417">
    <property type="entry name" value="P-loop_NTPase"/>
</dbReference>
<evidence type="ECO:0000256" key="1">
    <source>
        <dbReference type="ARBA" id="ARBA00004651"/>
    </source>
</evidence>
<dbReference type="Gene3D" id="3.40.50.300">
    <property type="entry name" value="P-loop containing nucleotide triphosphate hydrolases"/>
    <property type="match status" value="1"/>
</dbReference>
<dbReference type="AlphaFoldDB" id="A0A8X8I7K6"/>
<keyword evidence="9" id="KW-1185">Reference proteome</keyword>
<keyword evidence="4" id="KW-0812">Transmembrane</keyword>
<evidence type="ECO:0000313" key="9">
    <source>
        <dbReference type="Proteomes" id="UP000825179"/>
    </source>
</evidence>
<dbReference type="CDD" id="cd01127">
    <property type="entry name" value="TrwB_TraG_TraD_VirD4"/>
    <property type="match status" value="1"/>
</dbReference>
<dbReference type="GO" id="GO:0005886">
    <property type="term" value="C:plasma membrane"/>
    <property type="evidence" value="ECO:0007669"/>
    <property type="project" value="UniProtKB-SubCell"/>
</dbReference>
<comment type="subcellular location">
    <subcellularLocation>
        <location evidence="1">Cell membrane</location>
        <topology evidence="1">Multi-pass membrane protein</topology>
    </subcellularLocation>
</comment>
<protein>
    <submittedName>
        <fullName evidence="8">TraM recognition domain-containing protein</fullName>
    </submittedName>
</protein>
<dbReference type="KEGG" id="cthu:HUR95_16000"/>
<gene>
    <name evidence="8" type="ORF">HUR95_16000</name>
</gene>
<proteinExistence type="inferred from homology"/>
<dbReference type="OrthoDB" id="1957948at2"/>
<dbReference type="PANTHER" id="PTHR37937">
    <property type="entry name" value="CONJUGATIVE TRANSFER: DNA TRANSPORT"/>
    <property type="match status" value="1"/>
</dbReference>
<feature type="region of interest" description="Disordered" evidence="7">
    <location>
        <begin position="520"/>
        <end position="635"/>
    </location>
</feature>
<dbReference type="InterPro" id="IPR003688">
    <property type="entry name" value="TraG/VirD4"/>
</dbReference>
<sequence>MLVVGPTRCGKTATILKPIIYNLLVQKAKGKKLGLSVIEPKGDVAFMVREMCEEMGLDFVHIDPAQKRGYAESAGYDPSYESHRFNPMTGDEDTVAEATVAVLKSLFGKQEAFFATVQEVSARNVTKLLKRLQGDRLDLGDVVNTLRDLKLLEYKVNELVQRQGEDDLTKFFKAELLGAMKDKYRQFVIGLRAQLENLTANRHLRSIMTGESSFDIDKHFEEGGVLAVNTALGELGSSGDAFGQYIIMHLQAGTFRRGGTEKTRVPHFLIVDEYSRYINPDIERFLNIAAEYRVAGIFACQSLSQLEVETGKMSGRAVKRAILNGCRNKICFGGITSEDAKEFAEEFGKKQIIVRQATYDTRIIGANIFPAQYRDTEQEEYRFFYTQLMDGLPRFHFVYKVLKDGTPQPPKIGKGRFIPRDWKKRREWVERAEVKKRSIFDLLSSLRKANPAKPVLSRKANKEQTFDKDGRWTVEGEWTHVASNESAGSSARHTAQASSGKTDFEVRKIRFVEAEPVVFASQSQPGKAGVVSQSQPGSEPGRVVWLDSQPMQATGTDDPAPDHDKSGKYASHENTNREFVASIDPQRKALGEKSKSLERGDAVKEETKEHSEKQPKSEPEGKEEVKKRRIRQELF</sequence>
<keyword evidence="3" id="KW-1003">Cell membrane</keyword>
<feature type="compositionally biased region" description="Polar residues" evidence="7">
    <location>
        <begin position="483"/>
        <end position="501"/>
    </location>
</feature>
<feature type="compositionally biased region" description="Polar residues" evidence="7">
    <location>
        <begin position="520"/>
        <end position="537"/>
    </location>
</feature>
<feature type="region of interest" description="Disordered" evidence="7">
    <location>
        <begin position="483"/>
        <end position="502"/>
    </location>
</feature>
<keyword evidence="5" id="KW-1133">Transmembrane helix</keyword>
<comment type="similarity">
    <text evidence="2">Belongs to the VirD4/TraG family.</text>
</comment>
<dbReference type="EMBL" id="CP082237">
    <property type="protein sequence ID" value="QZT35505.1"/>
    <property type="molecule type" value="Genomic_DNA"/>
</dbReference>
<evidence type="ECO:0000256" key="3">
    <source>
        <dbReference type="ARBA" id="ARBA00022475"/>
    </source>
</evidence>
<evidence type="ECO:0000256" key="7">
    <source>
        <dbReference type="SAM" id="MobiDB-lite"/>
    </source>
</evidence>
<accession>A0A8X8I7K6</accession>
<reference evidence="8 9" key="1">
    <citation type="journal article" date="2020" name="Extremophiles">
        <title>Genomic analysis of Caldalkalibacillus thermarum TA2.A1 reveals aerobic alkaliphilic metabolism and evolutionary hallmarks linking alkaliphilic bacteria and plant life.</title>
        <authorList>
            <person name="de Jong S.I."/>
            <person name="van den Broek M.A."/>
            <person name="Merkel A.Y."/>
            <person name="de la Torre Cortes P."/>
            <person name="Kalamorz F."/>
            <person name="Cook G.M."/>
            <person name="van Loosdrecht M.C.M."/>
            <person name="McMillan D.G.G."/>
        </authorList>
    </citation>
    <scope>NUCLEOTIDE SEQUENCE [LARGE SCALE GENOMIC DNA]</scope>
    <source>
        <strain evidence="8 9">TA2.A1</strain>
    </source>
</reference>